<comment type="similarity">
    <text evidence="4">Belongs to the protein N5-glutamine methyltransferase family. PrmC subfamily.</text>
</comment>
<accession>A0A371B8F3</accession>
<dbReference type="InterPro" id="IPR025714">
    <property type="entry name" value="Methyltranfer_dom"/>
</dbReference>
<dbReference type="InterPro" id="IPR029063">
    <property type="entry name" value="SAM-dependent_MTases_sf"/>
</dbReference>
<dbReference type="InterPro" id="IPR050320">
    <property type="entry name" value="N5-glutamine_MTase"/>
</dbReference>
<dbReference type="PANTHER" id="PTHR18895:SF74">
    <property type="entry name" value="MTRF1L RELEASE FACTOR GLUTAMINE METHYLTRANSFERASE"/>
    <property type="match status" value="1"/>
</dbReference>
<dbReference type="Gene3D" id="1.10.8.10">
    <property type="entry name" value="DNA helicase RuvA subunit, C-terminal domain"/>
    <property type="match status" value="1"/>
</dbReference>
<reference evidence="8" key="1">
    <citation type="submission" date="2018-08" db="EMBL/GenBank/DDBJ databases">
        <authorList>
            <person name="Kim S.-J."/>
            <person name="Jung G.-Y."/>
        </authorList>
    </citation>
    <scope>NUCLEOTIDE SEQUENCE [LARGE SCALE GENOMIC DNA]</scope>
    <source>
        <strain evidence="8">GY_H</strain>
    </source>
</reference>
<feature type="domain" description="Methyltransferase" evidence="5">
    <location>
        <begin position="129"/>
        <end position="258"/>
    </location>
</feature>
<dbReference type="EMBL" id="QRGO01000001">
    <property type="protein sequence ID" value="RDV03834.1"/>
    <property type="molecule type" value="Genomic_DNA"/>
</dbReference>
<evidence type="ECO:0000256" key="4">
    <source>
        <dbReference type="HAMAP-Rule" id="MF_02126"/>
    </source>
</evidence>
<evidence type="ECO:0000259" key="5">
    <source>
        <dbReference type="Pfam" id="PF13847"/>
    </source>
</evidence>
<evidence type="ECO:0000313" key="7">
    <source>
        <dbReference type="EMBL" id="RDV03834.1"/>
    </source>
</evidence>
<proteinExistence type="inferred from homology"/>
<keyword evidence="2 4" id="KW-0808">Transferase</keyword>
<dbReference type="GO" id="GO:0032259">
    <property type="term" value="P:methylation"/>
    <property type="evidence" value="ECO:0007669"/>
    <property type="project" value="UniProtKB-KW"/>
</dbReference>
<feature type="binding site" evidence="4">
    <location>
        <position position="158"/>
    </location>
    <ligand>
        <name>S-adenosyl-L-methionine</name>
        <dbReference type="ChEBI" id="CHEBI:59789"/>
    </ligand>
</feature>
<gene>
    <name evidence="4 7" type="primary">prmC</name>
    <name evidence="7" type="ORF">DXH78_04070</name>
</gene>
<sequence length="295" mass="31485">MLRVISGLKADASVAEAQRLMVQTFRLGGIESPDADARLLLGHALRLDRAQLLAQSDRLLEAREVACVQALAARRINREPVSRILGRKEFWSLTLHVSDAVLVPRPETETIVEQTLDRMARDSRQGDPLRILDIGTGSGALLLALLSEFKNATGVGTDISMAAIEVARGNAERNKLDGRARFVCCSLADGLSGPFDLVVSNPPYIARAEIATLDPEVRDYDPVLALDGGADGLDFYRAIAREADRLLVPGGHLVVELGAGQEAAVSSLFETVGLKVAPAQPDLAGIPRALGAQKG</sequence>
<dbReference type="HAMAP" id="MF_02126">
    <property type="entry name" value="RF_methyltr_PrmC"/>
    <property type="match status" value="1"/>
</dbReference>
<dbReference type="NCBIfam" id="TIGR03534">
    <property type="entry name" value="RF_mod_PrmC"/>
    <property type="match status" value="1"/>
</dbReference>
<feature type="binding site" evidence="4">
    <location>
        <position position="201"/>
    </location>
    <ligand>
        <name>S-adenosyl-L-methionine</name>
        <dbReference type="ChEBI" id="CHEBI:59789"/>
    </ligand>
</feature>
<dbReference type="GO" id="GO:0003676">
    <property type="term" value="F:nucleic acid binding"/>
    <property type="evidence" value="ECO:0007669"/>
    <property type="project" value="InterPro"/>
</dbReference>
<dbReference type="OrthoDB" id="9800643at2"/>
<feature type="binding site" evidence="4">
    <location>
        <begin position="201"/>
        <end position="204"/>
    </location>
    <ligand>
        <name>substrate</name>
    </ligand>
</feature>
<dbReference type="AlphaFoldDB" id="A0A371B8F3"/>
<comment type="function">
    <text evidence="4">Methylates the class 1 translation termination release factors RF1/PrfA and RF2/PrfB on the glutamine residue of the universally conserved GGQ motif.</text>
</comment>
<dbReference type="Pfam" id="PF17827">
    <property type="entry name" value="PrmC_N"/>
    <property type="match status" value="1"/>
</dbReference>
<dbReference type="RefSeq" id="WP_115515859.1">
    <property type="nucleotide sequence ID" value="NZ_QRGO01000001.1"/>
</dbReference>
<dbReference type="PANTHER" id="PTHR18895">
    <property type="entry name" value="HEMK METHYLTRANSFERASE"/>
    <property type="match status" value="1"/>
</dbReference>
<dbReference type="InterPro" id="IPR019874">
    <property type="entry name" value="RF_methyltr_PrmC"/>
</dbReference>
<dbReference type="GO" id="GO:0102559">
    <property type="term" value="F:peptide chain release factor N(5)-glutamine methyltransferase activity"/>
    <property type="evidence" value="ECO:0007669"/>
    <property type="project" value="UniProtKB-EC"/>
</dbReference>
<organism evidence="7 8">
    <name type="scientific">Undibacter mobilis</name>
    <dbReference type="NCBI Taxonomy" id="2292256"/>
    <lineage>
        <taxon>Bacteria</taxon>
        <taxon>Pseudomonadati</taxon>
        <taxon>Pseudomonadota</taxon>
        <taxon>Alphaproteobacteria</taxon>
        <taxon>Hyphomicrobiales</taxon>
        <taxon>Nitrobacteraceae</taxon>
        <taxon>Undibacter</taxon>
    </lineage>
</organism>
<dbReference type="NCBIfam" id="TIGR00536">
    <property type="entry name" value="hemK_fam"/>
    <property type="match status" value="1"/>
</dbReference>
<keyword evidence="1 4" id="KW-0489">Methyltransferase</keyword>
<comment type="catalytic activity">
    <reaction evidence="4">
        <text>L-glutaminyl-[peptide chain release factor] + S-adenosyl-L-methionine = N(5)-methyl-L-glutaminyl-[peptide chain release factor] + S-adenosyl-L-homocysteine + H(+)</text>
        <dbReference type="Rhea" id="RHEA:42896"/>
        <dbReference type="Rhea" id="RHEA-COMP:10271"/>
        <dbReference type="Rhea" id="RHEA-COMP:10272"/>
        <dbReference type="ChEBI" id="CHEBI:15378"/>
        <dbReference type="ChEBI" id="CHEBI:30011"/>
        <dbReference type="ChEBI" id="CHEBI:57856"/>
        <dbReference type="ChEBI" id="CHEBI:59789"/>
        <dbReference type="ChEBI" id="CHEBI:61891"/>
        <dbReference type="EC" id="2.1.1.297"/>
    </reaction>
</comment>
<comment type="caution">
    <text evidence="4">Lacks conserved residue(s) required for the propagation of feature annotation.</text>
</comment>
<dbReference type="CDD" id="cd02440">
    <property type="entry name" value="AdoMet_MTases"/>
    <property type="match status" value="1"/>
</dbReference>
<dbReference type="PROSITE" id="PS00092">
    <property type="entry name" value="N6_MTASE"/>
    <property type="match status" value="1"/>
</dbReference>
<protein>
    <recommendedName>
        <fullName evidence="4">Release factor glutamine methyltransferase</fullName>
        <shortName evidence="4">RF MTase</shortName>
        <ecNumber evidence="4">2.1.1.297</ecNumber>
    </recommendedName>
    <alternativeName>
        <fullName evidence="4">N5-glutamine methyltransferase PrmC</fullName>
    </alternativeName>
    <alternativeName>
        <fullName evidence="4">Protein-(glutamine-N5) MTase PrmC</fullName>
    </alternativeName>
    <alternativeName>
        <fullName evidence="4">Protein-glutamine N-methyltransferase PrmC</fullName>
    </alternativeName>
</protein>
<dbReference type="Pfam" id="PF13847">
    <property type="entry name" value="Methyltransf_31"/>
    <property type="match status" value="1"/>
</dbReference>
<dbReference type="Gene3D" id="3.40.50.150">
    <property type="entry name" value="Vaccinia Virus protein VP39"/>
    <property type="match status" value="1"/>
</dbReference>
<evidence type="ECO:0000259" key="6">
    <source>
        <dbReference type="Pfam" id="PF17827"/>
    </source>
</evidence>
<feature type="domain" description="Release factor glutamine methyltransferase N-terminal" evidence="6">
    <location>
        <begin position="16"/>
        <end position="86"/>
    </location>
</feature>
<dbReference type="SUPFAM" id="SSF53335">
    <property type="entry name" value="S-adenosyl-L-methionine-dependent methyltransferases"/>
    <property type="match status" value="1"/>
</dbReference>
<evidence type="ECO:0000256" key="2">
    <source>
        <dbReference type="ARBA" id="ARBA00022679"/>
    </source>
</evidence>
<comment type="caution">
    <text evidence="7">The sequence shown here is derived from an EMBL/GenBank/DDBJ whole genome shotgun (WGS) entry which is preliminary data.</text>
</comment>
<evidence type="ECO:0000256" key="1">
    <source>
        <dbReference type="ARBA" id="ARBA00022603"/>
    </source>
</evidence>
<keyword evidence="3 4" id="KW-0949">S-adenosyl-L-methionine</keyword>
<dbReference type="EC" id="2.1.1.297" evidence="4"/>
<name>A0A371B8F3_9BRAD</name>
<dbReference type="InterPro" id="IPR002052">
    <property type="entry name" value="DNA_methylase_N6_adenine_CS"/>
</dbReference>
<dbReference type="Proteomes" id="UP000263993">
    <property type="component" value="Unassembled WGS sequence"/>
</dbReference>
<evidence type="ECO:0000256" key="3">
    <source>
        <dbReference type="ARBA" id="ARBA00022691"/>
    </source>
</evidence>
<dbReference type="InterPro" id="IPR004556">
    <property type="entry name" value="HemK-like"/>
</dbReference>
<evidence type="ECO:0000313" key="8">
    <source>
        <dbReference type="Proteomes" id="UP000263993"/>
    </source>
</evidence>
<keyword evidence="8" id="KW-1185">Reference proteome</keyword>
<feature type="binding site" evidence="4">
    <location>
        <begin position="135"/>
        <end position="139"/>
    </location>
    <ligand>
        <name>S-adenosyl-L-methionine</name>
        <dbReference type="ChEBI" id="CHEBI:59789"/>
    </ligand>
</feature>
<dbReference type="InterPro" id="IPR040758">
    <property type="entry name" value="PrmC_N"/>
</dbReference>